<feature type="region of interest" description="Disordered" evidence="1">
    <location>
        <begin position="28"/>
        <end position="75"/>
    </location>
</feature>
<proteinExistence type="predicted"/>
<dbReference type="AlphaFoldDB" id="A0A3B4ZUB3"/>
<reference evidence="2" key="1">
    <citation type="submission" date="2023-09" db="UniProtKB">
        <authorList>
            <consortium name="Ensembl"/>
        </authorList>
    </citation>
    <scope>IDENTIFICATION</scope>
</reference>
<organism evidence="2">
    <name type="scientific">Stegastes partitus</name>
    <name type="common">bicolor damselfish</name>
    <dbReference type="NCBI Taxonomy" id="144197"/>
    <lineage>
        <taxon>Eukaryota</taxon>
        <taxon>Metazoa</taxon>
        <taxon>Chordata</taxon>
        <taxon>Craniata</taxon>
        <taxon>Vertebrata</taxon>
        <taxon>Euteleostomi</taxon>
        <taxon>Actinopterygii</taxon>
        <taxon>Neopterygii</taxon>
        <taxon>Teleostei</taxon>
        <taxon>Neoteleostei</taxon>
        <taxon>Acanthomorphata</taxon>
        <taxon>Ovalentaria</taxon>
        <taxon>Pomacentridae</taxon>
        <taxon>Stegastes</taxon>
    </lineage>
</organism>
<protein>
    <submittedName>
        <fullName evidence="2">Uncharacterized protein</fullName>
    </submittedName>
</protein>
<dbReference type="GeneTree" id="ENSGT00990000205661"/>
<evidence type="ECO:0000313" key="2">
    <source>
        <dbReference type="Ensembl" id="ENSSPAP00000012483.1"/>
    </source>
</evidence>
<name>A0A3B4ZUB3_9TELE</name>
<sequence>MKALSPPTVSGFTKQQVSFSIYLQSDVKHHRGHQVDIRESDSQPPCEIKKYQQSPRQAFGEHPVRPPSGAREPEH</sequence>
<dbReference type="Ensembl" id="ENSSPAT00000012696.1">
    <property type="protein sequence ID" value="ENSSPAP00000012483.1"/>
    <property type="gene ID" value="ENSSPAG00000009480.1"/>
</dbReference>
<evidence type="ECO:0000256" key="1">
    <source>
        <dbReference type="SAM" id="MobiDB-lite"/>
    </source>
</evidence>
<accession>A0A3B4ZUB3</accession>